<evidence type="ECO:0000313" key="3">
    <source>
        <dbReference type="Proteomes" id="UP000807785"/>
    </source>
</evidence>
<feature type="domain" description="Helix-turn-helix" evidence="1">
    <location>
        <begin position="68"/>
        <end position="115"/>
    </location>
</feature>
<evidence type="ECO:0000313" key="2">
    <source>
        <dbReference type="EMBL" id="MBK6972214.1"/>
    </source>
</evidence>
<name>A0A9D7E135_9PROT</name>
<accession>A0A9D7E135</accession>
<gene>
    <name evidence="2" type="ORF">IPH26_04395</name>
</gene>
<reference evidence="2" key="1">
    <citation type="submission" date="2020-10" db="EMBL/GenBank/DDBJ databases">
        <title>Connecting structure to function with the recovery of over 1000 high-quality activated sludge metagenome-assembled genomes encoding full-length rRNA genes using long-read sequencing.</title>
        <authorList>
            <person name="Singleton C.M."/>
            <person name="Petriglieri F."/>
            <person name="Kristensen J.M."/>
            <person name="Kirkegaard R.H."/>
            <person name="Michaelsen T.Y."/>
            <person name="Andersen M.H."/>
            <person name="Karst S.M."/>
            <person name="Dueholm M.S."/>
            <person name="Nielsen P.H."/>
            <person name="Albertsen M."/>
        </authorList>
    </citation>
    <scope>NUCLEOTIDE SEQUENCE</scope>
    <source>
        <strain evidence="2">Bjer_18-Q3-R1-45_BAT3C.347</strain>
    </source>
</reference>
<dbReference type="EMBL" id="JADJEV010000002">
    <property type="protein sequence ID" value="MBK6972214.1"/>
    <property type="molecule type" value="Genomic_DNA"/>
</dbReference>
<dbReference type="InterPro" id="IPR010093">
    <property type="entry name" value="SinI_DNA-bd"/>
</dbReference>
<organism evidence="2 3">
    <name type="scientific">Candidatus Methylophosphatis roskildensis</name>
    <dbReference type="NCBI Taxonomy" id="2899263"/>
    <lineage>
        <taxon>Bacteria</taxon>
        <taxon>Pseudomonadati</taxon>
        <taxon>Pseudomonadota</taxon>
        <taxon>Betaproteobacteria</taxon>
        <taxon>Nitrosomonadales</taxon>
        <taxon>Sterolibacteriaceae</taxon>
        <taxon>Candidatus Methylophosphatis</taxon>
    </lineage>
</organism>
<dbReference type="NCBIfam" id="TIGR01764">
    <property type="entry name" value="excise"/>
    <property type="match status" value="1"/>
</dbReference>
<protein>
    <submittedName>
        <fullName evidence="2">Helix-turn-helix domain-containing protein</fullName>
    </submittedName>
</protein>
<evidence type="ECO:0000259" key="1">
    <source>
        <dbReference type="Pfam" id="PF12728"/>
    </source>
</evidence>
<dbReference type="AlphaFoldDB" id="A0A9D7E135"/>
<dbReference type="Pfam" id="PF12728">
    <property type="entry name" value="HTH_17"/>
    <property type="match status" value="1"/>
</dbReference>
<dbReference type="Proteomes" id="UP000807785">
    <property type="component" value="Unassembled WGS sequence"/>
</dbReference>
<comment type="caution">
    <text evidence="2">The sequence shown here is derived from an EMBL/GenBank/DDBJ whole genome shotgun (WGS) entry which is preliminary data.</text>
</comment>
<dbReference type="GO" id="GO:0003677">
    <property type="term" value="F:DNA binding"/>
    <property type="evidence" value="ECO:0007669"/>
    <property type="project" value="InterPro"/>
</dbReference>
<proteinExistence type="predicted"/>
<sequence length="138" mass="15242">MAQAAQRCLMAALDHSRAARIALVDEAGHTEGAPLIELPPKALRFMADVLGLMAQRKPIVLMPQKLELSTQEAAAFLNVSRPFVVKQIEAGRLACRKVGRHRRVLFEDLLAFQKQMHATTEDALQQLADQAQELGLGY</sequence>
<dbReference type="InterPro" id="IPR041657">
    <property type="entry name" value="HTH_17"/>
</dbReference>